<keyword evidence="2" id="KW-0472">Membrane</keyword>
<dbReference type="PANTHER" id="PTHR23352">
    <property type="entry name" value="NEURAL PROLIFERATION DIFFERENTIATION AND CONTROL PROTEIN-1 NPDC-1 PROTEIN"/>
    <property type="match status" value="1"/>
</dbReference>
<dbReference type="GeneID" id="105014845"/>
<reference evidence="4" key="2">
    <citation type="submission" date="2020-02" db="EMBL/GenBank/DDBJ databases">
        <title>Esox lucius (northern pike) genome, fEsoLuc1, primary haplotype.</title>
        <authorList>
            <person name="Myers G."/>
            <person name="Karagic N."/>
            <person name="Meyer A."/>
            <person name="Pippel M."/>
            <person name="Reichard M."/>
            <person name="Winkler S."/>
            <person name="Tracey A."/>
            <person name="Sims Y."/>
            <person name="Howe K."/>
            <person name="Rhie A."/>
            <person name="Formenti G."/>
            <person name="Durbin R."/>
            <person name="Fedrigo O."/>
            <person name="Jarvis E.D."/>
        </authorList>
    </citation>
    <scope>NUCLEOTIDE SEQUENCE [LARGE SCALE GENOMIC DNA]</scope>
</reference>
<organism evidence="4 5">
    <name type="scientific">Esox lucius</name>
    <name type="common">Northern pike</name>
    <dbReference type="NCBI Taxonomy" id="8010"/>
    <lineage>
        <taxon>Eukaryota</taxon>
        <taxon>Metazoa</taxon>
        <taxon>Chordata</taxon>
        <taxon>Craniata</taxon>
        <taxon>Vertebrata</taxon>
        <taxon>Euteleostomi</taxon>
        <taxon>Actinopterygii</taxon>
        <taxon>Neopterygii</taxon>
        <taxon>Teleostei</taxon>
        <taxon>Protacanthopterygii</taxon>
        <taxon>Esociformes</taxon>
        <taxon>Esocidae</taxon>
        <taxon>Esox</taxon>
    </lineage>
</organism>
<evidence type="ECO:0000256" key="3">
    <source>
        <dbReference type="SAM" id="SignalP"/>
    </source>
</evidence>
<keyword evidence="2" id="KW-0812">Transmembrane</keyword>
<dbReference type="Proteomes" id="UP000265140">
    <property type="component" value="Chromosome 14"/>
</dbReference>
<keyword evidence="2" id="KW-1133">Transmembrane helix</keyword>
<evidence type="ECO:0008006" key="6">
    <source>
        <dbReference type="Google" id="ProtNLM"/>
    </source>
</evidence>
<protein>
    <recommendedName>
        <fullName evidence="6">Neural proliferation, differentiation and control, 1a</fullName>
    </recommendedName>
</protein>
<reference evidence="5" key="1">
    <citation type="journal article" date="2014" name="PLoS ONE">
        <title>The genome and linkage map of the northern pike (Esox lucius): conserved synteny revealed between the salmonid sister group and the Neoteleostei.</title>
        <authorList>
            <person name="Rondeau E.B."/>
            <person name="Minkley D.R."/>
            <person name="Leong J.S."/>
            <person name="Messmer A.M."/>
            <person name="Jantzen J.R."/>
            <person name="von Schalburg K.R."/>
            <person name="Lemon C."/>
            <person name="Bird N.H."/>
            <person name="Koop B.F."/>
        </authorList>
    </citation>
    <scope>NUCLEOTIDE SEQUENCE</scope>
</reference>
<reference evidence="4" key="3">
    <citation type="submission" date="2025-08" db="UniProtKB">
        <authorList>
            <consortium name="Ensembl"/>
        </authorList>
    </citation>
    <scope>IDENTIFICATION</scope>
</reference>
<name>A0A6Q2WWE9_ESOLU</name>
<proteinExistence type="predicted"/>
<dbReference type="Bgee" id="ENSELUG00000009498">
    <property type="expression patterns" value="Expressed in mesonephros and 14 other cell types or tissues"/>
</dbReference>
<keyword evidence="5" id="KW-1185">Reference proteome</keyword>
<dbReference type="GO" id="GO:0016020">
    <property type="term" value="C:membrane"/>
    <property type="evidence" value="ECO:0007669"/>
    <property type="project" value="InterPro"/>
</dbReference>
<dbReference type="AlphaFoldDB" id="A0A6Q2WWE9"/>
<dbReference type="KEGG" id="els:105014845"/>
<reference evidence="4" key="4">
    <citation type="submission" date="2025-09" db="UniProtKB">
        <authorList>
            <consortium name="Ensembl"/>
        </authorList>
    </citation>
    <scope>IDENTIFICATION</scope>
</reference>
<feature type="compositionally biased region" description="Basic and acidic residues" evidence="1">
    <location>
        <begin position="120"/>
        <end position="132"/>
    </location>
</feature>
<dbReference type="CTD" id="794093"/>
<dbReference type="Ensembl" id="ENSELUT00000067496.2">
    <property type="protein sequence ID" value="ENSELUP00000046019.2"/>
    <property type="gene ID" value="ENSELUG00000009498.3"/>
</dbReference>
<feature type="chain" id="PRO_5044242102" description="Neural proliferation, differentiation and control, 1a" evidence="3">
    <location>
        <begin position="31"/>
        <end position="321"/>
    </location>
</feature>
<evidence type="ECO:0000256" key="2">
    <source>
        <dbReference type="SAM" id="Phobius"/>
    </source>
</evidence>
<dbReference type="PANTHER" id="PTHR23352:SF2">
    <property type="entry name" value="NEURAL PROLIFERATION DIFFERENTIATION AND CONTROL PROTEIN 1"/>
    <property type="match status" value="1"/>
</dbReference>
<dbReference type="RefSeq" id="XP_010875794.1">
    <property type="nucleotide sequence ID" value="XM_010877492.5"/>
</dbReference>
<dbReference type="Pfam" id="PF06809">
    <property type="entry name" value="NPDC1"/>
    <property type="match status" value="1"/>
</dbReference>
<feature type="transmembrane region" description="Helical" evidence="2">
    <location>
        <begin position="183"/>
        <end position="207"/>
    </location>
</feature>
<dbReference type="InterPro" id="IPR009635">
    <property type="entry name" value="NPDC1"/>
</dbReference>
<keyword evidence="3" id="KW-0732">Signal</keyword>
<accession>A0A6Q2WWE9</accession>
<feature type="compositionally biased region" description="Polar residues" evidence="1">
    <location>
        <begin position="137"/>
        <end position="153"/>
    </location>
</feature>
<sequence>MPHLKRIERQPRDSLLSGFLLCVVLAAGSASMPAGGKCPQHIDCAREGRHFCKPGTSYCGPCLNPLEENKEGLCVARKRHLHGQVTPFSRIEEEIDYLHSVIAKQEVAEVIQSKQSDSPSKAEPKTQTEAPRKKGQAQFSTGQPTTTGLSTWTPLRVTGAPGKLGQEEPGGPVAVPYPSNDTLLIIVISACAIVGTLALILAAVCWVRVKNESHLARKVDYTAYGGPGKGIANGTSSGDKTLAQSAQMFHYQHQKQLMLSMEKHKSEAKVADTEATSDDDEVGGDFTVYECPGLAPTGEMEVKNPLFDDSTLPGEFQVKDI</sequence>
<feature type="region of interest" description="Disordered" evidence="1">
    <location>
        <begin position="112"/>
        <end position="173"/>
    </location>
</feature>
<feature type="signal peptide" evidence="3">
    <location>
        <begin position="1"/>
        <end position="30"/>
    </location>
</feature>
<dbReference type="FunCoup" id="A0A6Q2WWE9">
    <property type="interactions" value="297"/>
</dbReference>
<evidence type="ECO:0000256" key="1">
    <source>
        <dbReference type="SAM" id="MobiDB-lite"/>
    </source>
</evidence>
<dbReference type="InParanoid" id="A0A6Q2WWE9"/>
<evidence type="ECO:0000313" key="5">
    <source>
        <dbReference type="Proteomes" id="UP000265140"/>
    </source>
</evidence>
<dbReference type="GeneTree" id="ENSGT00440000038604"/>
<evidence type="ECO:0000313" key="4">
    <source>
        <dbReference type="Ensembl" id="ENSELUP00000046019.2"/>
    </source>
</evidence>